<feature type="region of interest" description="Disordered" evidence="1">
    <location>
        <begin position="73"/>
        <end position="109"/>
    </location>
</feature>
<evidence type="ECO:0000256" key="1">
    <source>
        <dbReference type="SAM" id="MobiDB-lite"/>
    </source>
</evidence>
<organism evidence="2 3">
    <name type="scientific">Leptolyngbya boryana NIES-2135</name>
    <dbReference type="NCBI Taxonomy" id="1973484"/>
    <lineage>
        <taxon>Bacteria</taxon>
        <taxon>Bacillati</taxon>
        <taxon>Cyanobacteriota</taxon>
        <taxon>Cyanophyceae</taxon>
        <taxon>Leptolyngbyales</taxon>
        <taxon>Leptolyngbyaceae</taxon>
        <taxon>Leptolyngbya group</taxon>
        <taxon>Leptolyngbya</taxon>
    </lineage>
</organism>
<dbReference type="AlphaFoldDB" id="A0A1Z4JB63"/>
<reference evidence="2 3" key="1">
    <citation type="submission" date="2017-06" db="EMBL/GenBank/DDBJ databases">
        <title>Genome sequencing of cyanobaciteial culture collection at National Institute for Environmental Studies (NIES).</title>
        <authorList>
            <person name="Hirose Y."/>
            <person name="Shimura Y."/>
            <person name="Fujisawa T."/>
            <person name="Nakamura Y."/>
            <person name="Kawachi M."/>
        </authorList>
    </citation>
    <scope>NUCLEOTIDE SEQUENCE [LARGE SCALE GENOMIC DNA]</scope>
    <source>
        <strain evidence="2 3">NIES-2135</strain>
    </source>
</reference>
<sequence>MTESRLRLSDRARKRLQAMSDKSDVDVSFFLEYLINRFGSQAVLEMTNGAVTITSEPIEHKAVSTVPIVESKEPYRPISDPKAALNDTKEHYPPSSETKQSLAQSFRNI</sequence>
<keyword evidence="3" id="KW-1185">Reference proteome</keyword>
<feature type="compositionally biased region" description="Polar residues" evidence="1">
    <location>
        <begin position="95"/>
        <end position="109"/>
    </location>
</feature>
<accession>A0A1Z4JB63</accession>
<proteinExistence type="predicted"/>
<dbReference type="Proteomes" id="UP000217895">
    <property type="component" value="Chromosome"/>
</dbReference>
<evidence type="ECO:0000313" key="3">
    <source>
        <dbReference type="Proteomes" id="UP000217895"/>
    </source>
</evidence>
<gene>
    <name evidence="2" type="ORF">NIES2135_04970</name>
</gene>
<protein>
    <submittedName>
        <fullName evidence="2">Uncharacterized protein</fullName>
    </submittedName>
</protein>
<evidence type="ECO:0000313" key="2">
    <source>
        <dbReference type="EMBL" id="BAY53687.1"/>
    </source>
</evidence>
<dbReference type="EMBL" id="AP018203">
    <property type="protein sequence ID" value="BAY53687.1"/>
    <property type="molecule type" value="Genomic_DNA"/>
</dbReference>
<name>A0A1Z4JB63_LEPBY</name>